<reference evidence="2 3" key="1">
    <citation type="submission" date="2019-02" db="EMBL/GenBank/DDBJ databases">
        <title>Comparative genomic analysis of the Hafnia genus genomes.</title>
        <authorList>
            <person name="Zhiqiu Y."/>
            <person name="Chao Y."/>
            <person name="Yuhui D."/>
            <person name="Di H."/>
            <person name="Bin L."/>
        </authorList>
    </citation>
    <scope>NUCLEOTIDE SEQUENCE [LARGE SCALE GENOMIC DNA]</scope>
    <source>
        <strain evidence="2 3">PCM_1194</strain>
    </source>
</reference>
<organism evidence="2 3">
    <name type="scientific">Hafnia paralvei</name>
    <dbReference type="NCBI Taxonomy" id="546367"/>
    <lineage>
        <taxon>Bacteria</taxon>
        <taxon>Pseudomonadati</taxon>
        <taxon>Pseudomonadota</taxon>
        <taxon>Gammaproteobacteria</taxon>
        <taxon>Enterobacterales</taxon>
        <taxon>Hafniaceae</taxon>
        <taxon>Hafnia</taxon>
    </lineage>
</organism>
<comment type="caution">
    <text evidence="2">The sequence shown here is derived from an EMBL/GenBank/DDBJ whole genome shotgun (WGS) entry which is preliminary data.</text>
</comment>
<accession>A0A4Q9ENS0</accession>
<dbReference type="AlphaFoldDB" id="A0A4Q9ENS0"/>
<name>A0A4Q9ENS0_9GAMM</name>
<evidence type="ECO:0000313" key="3">
    <source>
        <dbReference type="Proteomes" id="UP000293380"/>
    </source>
</evidence>
<proteinExistence type="predicted"/>
<protein>
    <submittedName>
        <fullName evidence="2">Uncharacterized protein</fullName>
    </submittedName>
</protein>
<dbReference type="RefSeq" id="WP_130959585.1">
    <property type="nucleotide sequence ID" value="NZ_SITD01000050.1"/>
</dbReference>
<sequence>MEKILYFEKKLKSHTENDESIDQLSIRIDELKKNVNDDMKMDFHEYIQYRYNNYSHSTEIYVTDILITTFSFLTATLFFYISFILKRKAPLILTREKQLFITWIKGRAYVARYSQIGVFETKINVSLILYSLDKQHKIIKKLFPLHTSRTILFSSEKKRKDILSFITKYMVWGQSAVASIDYERDTPFYLRRDKKPNDFEQQVNDVLAALDKLDSPRELNMLTDKKGV</sequence>
<dbReference type="EMBL" id="SITD01000050">
    <property type="protein sequence ID" value="TBM26940.1"/>
    <property type="molecule type" value="Genomic_DNA"/>
</dbReference>
<evidence type="ECO:0000313" key="2">
    <source>
        <dbReference type="EMBL" id="TBM26940.1"/>
    </source>
</evidence>
<feature type="transmembrane region" description="Helical" evidence="1">
    <location>
        <begin position="60"/>
        <end position="85"/>
    </location>
</feature>
<dbReference type="Proteomes" id="UP000293380">
    <property type="component" value="Unassembled WGS sequence"/>
</dbReference>
<evidence type="ECO:0000256" key="1">
    <source>
        <dbReference type="SAM" id="Phobius"/>
    </source>
</evidence>
<keyword evidence="1" id="KW-0812">Transmembrane</keyword>
<keyword evidence="1" id="KW-1133">Transmembrane helix</keyword>
<gene>
    <name evidence="2" type="ORF">EYY89_10200</name>
</gene>
<keyword evidence="1" id="KW-0472">Membrane</keyword>